<keyword evidence="2" id="KW-1185">Reference proteome</keyword>
<evidence type="ECO:0000313" key="1">
    <source>
        <dbReference type="EMBL" id="RDE04591.1"/>
    </source>
</evidence>
<dbReference type="AlphaFoldDB" id="A0A369VXN0"/>
<sequence>MKINVEFDCTPEEARRVVGLPDLTPLHDKYISTMMNAMDGKAAPEMIEQMMKTWGPMGEAGFAMFRKLFEAGTSKTGG</sequence>
<dbReference type="EMBL" id="QQNB01000003">
    <property type="protein sequence ID" value="RDE04591.1"/>
    <property type="molecule type" value="Genomic_DNA"/>
</dbReference>
<dbReference type="InterPro" id="IPR045502">
    <property type="entry name" value="DUF6489"/>
</dbReference>
<gene>
    <name evidence="1" type="ORF">DVW87_13395</name>
</gene>
<name>A0A369VXN0_9SPHN</name>
<organism evidence="1 2">
    <name type="scientific">Sphingomonas aracearum</name>
    <dbReference type="NCBI Taxonomy" id="2283317"/>
    <lineage>
        <taxon>Bacteria</taxon>
        <taxon>Pseudomonadati</taxon>
        <taxon>Pseudomonadota</taxon>
        <taxon>Alphaproteobacteria</taxon>
        <taxon>Sphingomonadales</taxon>
        <taxon>Sphingomonadaceae</taxon>
        <taxon>Sphingomonas</taxon>
    </lineage>
</organism>
<reference evidence="1 2" key="1">
    <citation type="submission" date="2018-07" db="EMBL/GenBank/DDBJ databases">
        <title>a novel species of Sphingomonas isolated from the rhizosphere soil of Araceae plant.</title>
        <authorList>
            <person name="Zhiyong W."/>
            <person name="Qinglan Z."/>
            <person name="Zhiwei F."/>
            <person name="Ding X."/>
            <person name="Gejiao W."/>
            <person name="Shixue Z."/>
        </authorList>
    </citation>
    <scope>NUCLEOTIDE SEQUENCE [LARGE SCALE GENOMIC DNA]</scope>
    <source>
        <strain evidence="1 2">WZY 27</strain>
    </source>
</reference>
<dbReference type="Pfam" id="PF20099">
    <property type="entry name" value="DUF6489"/>
    <property type="match status" value="1"/>
</dbReference>
<dbReference type="Proteomes" id="UP000253918">
    <property type="component" value="Unassembled WGS sequence"/>
</dbReference>
<accession>A0A369VXN0</accession>
<evidence type="ECO:0000313" key="2">
    <source>
        <dbReference type="Proteomes" id="UP000253918"/>
    </source>
</evidence>
<dbReference type="RefSeq" id="WP_114688327.1">
    <property type="nucleotide sequence ID" value="NZ_QQNB01000003.1"/>
</dbReference>
<dbReference type="OrthoDB" id="5740990at2"/>
<comment type="caution">
    <text evidence="1">The sequence shown here is derived from an EMBL/GenBank/DDBJ whole genome shotgun (WGS) entry which is preliminary data.</text>
</comment>
<protein>
    <submittedName>
        <fullName evidence="1">Uncharacterized protein</fullName>
    </submittedName>
</protein>
<proteinExistence type="predicted"/>